<evidence type="ECO:0000256" key="8">
    <source>
        <dbReference type="ARBA" id="ARBA00022782"/>
    </source>
</evidence>
<feature type="compositionally biased region" description="Basic and acidic residues" evidence="19">
    <location>
        <begin position="111"/>
        <end position="120"/>
    </location>
</feature>
<dbReference type="CDD" id="cd00054">
    <property type="entry name" value="EGF_CA"/>
    <property type="match status" value="1"/>
</dbReference>
<evidence type="ECO:0000256" key="4">
    <source>
        <dbReference type="ARBA" id="ARBA00022536"/>
    </source>
</evidence>
<evidence type="ECO:0000313" key="22">
    <source>
        <dbReference type="Ensembl" id="ENSCHIP00010041374.1"/>
    </source>
</evidence>
<evidence type="ECO:0000259" key="20">
    <source>
        <dbReference type="PROSITE" id="PS50026"/>
    </source>
</evidence>
<keyword evidence="11" id="KW-0175">Coiled coil</keyword>
<evidence type="ECO:0000256" key="3">
    <source>
        <dbReference type="ARBA" id="ARBA00022525"/>
    </source>
</evidence>
<dbReference type="InterPro" id="IPR000742">
    <property type="entry name" value="EGF"/>
</dbReference>
<keyword evidence="6" id="KW-0732">Signal</keyword>
<evidence type="ECO:0000256" key="17">
    <source>
        <dbReference type="ARBA" id="ARBA00076707"/>
    </source>
</evidence>
<evidence type="ECO:0000259" key="21">
    <source>
        <dbReference type="PROSITE" id="PS51041"/>
    </source>
</evidence>
<evidence type="ECO:0000256" key="1">
    <source>
        <dbReference type="ARBA" id="ARBA00004239"/>
    </source>
</evidence>
<feature type="domain" description="EGF-like" evidence="20">
    <location>
        <begin position="261"/>
        <end position="293"/>
    </location>
</feature>
<dbReference type="FunFam" id="2.10.25.10:FF:000010">
    <property type="entry name" value="Pro-epidermal growth factor"/>
    <property type="match status" value="1"/>
</dbReference>
<comment type="subcellular location">
    <subcellularLocation>
        <location evidence="1">Secreted</location>
        <location evidence="1">Extracellular space</location>
    </subcellularLocation>
</comment>
<keyword evidence="5" id="KW-0037">Angiogenesis</keyword>
<evidence type="ECO:0000256" key="9">
    <source>
        <dbReference type="ARBA" id="ARBA00022837"/>
    </source>
</evidence>
<keyword evidence="9" id="KW-0106">Calcium</keyword>
<evidence type="ECO:0000256" key="12">
    <source>
        <dbReference type="ARBA" id="ARBA00023157"/>
    </source>
</evidence>
<dbReference type="GO" id="GO:0005576">
    <property type="term" value="C:extracellular region"/>
    <property type="evidence" value="ECO:0007669"/>
    <property type="project" value="UniProtKB-SubCell"/>
</dbReference>
<dbReference type="AlphaFoldDB" id="A0A8C2SBB9"/>
<feature type="region of interest" description="Disordered" evidence="19">
    <location>
        <begin position="79"/>
        <end position="125"/>
    </location>
</feature>
<dbReference type="PANTHER" id="PTHR14949:SF21">
    <property type="entry name" value="EPIDERMAL GROWTH FACTOR-LIKE PROTEIN 7"/>
    <property type="match status" value="1"/>
</dbReference>
<feature type="domain" description="EMI" evidence="21">
    <location>
        <begin position="185"/>
        <end position="262"/>
    </location>
</feature>
<dbReference type="FunFam" id="2.10.25.10:FF:000485">
    <property type="entry name" value="Epidermal growth factor-like protein 7"/>
    <property type="match status" value="1"/>
</dbReference>
<keyword evidence="8" id="KW-0221">Differentiation</keyword>
<evidence type="ECO:0000256" key="10">
    <source>
        <dbReference type="ARBA" id="ARBA00022889"/>
    </source>
</evidence>
<dbReference type="SUPFAM" id="SSF57196">
    <property type="entry name" value="EGF/Laminin"/>
    <property type="match status" value="2"/>
</dbReference>
<dbReference type="GO" id="GO:0005102">
    <property type="term" value="F:signaling receptor binding"/>
    <property type="evidence" value="ECO:0007669"/>
    <property type="project" value="TreeGrafter"/>
</dbReference>
<evidence type="ECO:0000256" key="15">
    <source>
        <dbReference type="ARBA" id="ARBA00065457"/>
    </source>
</evidence>
<dbReference type="Pfam" id="PF07645">
    <property type="entry name" value="EGF_CA"/>
    <property type="match status" value="1"/>
</dbReference>
<gene>
    <name evidence="22" type="primary">EGFL7</name>
</gene>
<dbReference type="SMART" id="SM00181">
    <property type="entry name" value="EGF"/>
    <property type="match status" value="2"/>
</dbReference>
<evidence type="ECO:0000256" key="19">
    <source>
        <dbReference type="SAM" id="MobiDB-lite"/>
    </source>
</evidence>
<evidence type="ECO:0000256" key="5">
    <source>
        <dbReference type="ARBA" id="ARBA00022657"/>
    </source>
</evidence>
<dbReference type="PROSITE" id="PS01186">
    <property type="entry name" value="EGF_2"/>
    <property type="match status" value="1"/>
</dbReference>
<evidence type="ECO:0000256" key="13">
    <source>
        <dbReference type="ARBA" id="ARBA00023180"/>
    </source>
</evidence>
<dbReference type="Pfam" id="PF07546">
    <property type="entry name" value="EMI"/>
    <property type="match status" value="1"/>
</dbReference>
<dbReference type="PROSITE" id="PS00022">
    <property type="entry name" value="EGF_1"/>
    <property type="match status" value="1"/>
</dbReference>
<protein>
    <recommendedName>
        <fullName evidence="16">Epidermal growth factor-like protein 7</fullName>
    </recommendedName>
    <alternativeName>
        <fullName evidence="17">Multiple epidermal growth factor-like domains protein 7</fullName>
    </alternativeName>
</protein>
<dbReference type="InterPro" id="IPR011489">
    <property type="entry name" value="EMI_domain"/>
</dbReference>
<evidence type="ECO:0000256" key="2">
    <source>
        <dbReference type="ARBA" id="ARBA00022473"/>
    </source>
</evidence>
<comment type="function">
    <text evidence="14">Regulates vascular tubulogenesis in vivo. Inhibits platelet-derived growth factor (PDGF)-BB-induced smooth muscle cell migration and promotes endothelial cell adhesion to the extracellular matrix and angiogenesis.</text>
</comment>
<comment type="caution">
    <text evidence="18">Lacks conserved residue(s) required for the propagation of feature annotation.</text>
</comment>
<accession>A0A8C2SBB9</accession>
<dbReference type="GO" id="GO:0009986">
    <property type="term" value="C:cell surface"/>
    <property type="evidence" value="ECO:0007669"/>
    <property type="project" value="TreeGrafter"/>
</dbReference>
<dbReference type="Ensembl" id="ENSCHIT00010057648.1">
    <property type="protein sequence ID" value="ENSCHIP00010041374.1"/>
    <property type="gene ID" value="ENSCHIG00010030279.1"/>
</dbReference>
<evidence type="ECO:0000256" key="7">
    <source>
        <dbReference type="ARBA" id="ARBA00022737"/>
    </source>
</evidence>
<reference evidence="22" key="2">
    <citation type="submission" date="2025-08" db="UniProtKB">
        <authorList>
            <consortium name="Ensembl"/>
        </authorList>
    </citation>
    <scope>IDENTIFICATION</scope>
</reference>
<dbReference type="SMART" id="SM00179">
    <property type="entry name" value="EGF_CA"/>
    <property type="match status" value="1"/>
</dbReference>
<keyword evidence="13" id="KW-0325">Glycoprotein</keyword>
<feature type="region of interest" description="Disordered" evidence="19">
    <location>
        <begin position="411"/>
        <end position="431"/>
    </location>
</feature>
<feature type="disulfide bond" evidence="18">
    <location>
        <begin position="283"/>
        <end position="292"/>
    </location>
</feature>
<reference evidence="22" key="1">
    <citation type="submission" date="2019-03" db="EMBL/GenBank/DDBJ databases">
        <title>Genome sequencing and reference-guided assembly of Black Bengal Goat (Capra hircus).</title>
        <authorList>
            <person name="Siddiki A.Z."/>
            <person name="Baten A."/>
            <person name="Billah M."/>
            <person name="Alam M.A.U."/>
            <person name="Shawrob K.S.M."/>
            <person name="Saha S."/>
            <person name="Chowdhury M."/>
            <person name="Rahman A.H."/>
            <person name="Stear M."/>
            <person name="Miah G."/>
            <person name="Das G.B."/>
            <person name="Hossain M.M."/>
            <person name="Kumkum M."/>
            <person name="Islam M.S."/>
            <person name="Mollah A.M."/>
            <person name="Ahsan A."/>
            <person name="Tusar F."/>
            <person name="Khan M.K.I."/>
        </authorList>
    </citation>
    <scope>NUCLEOTIDE SEQUENCE [LARGE SCALE GENOMIC DNA]</scope>
</reference>
<feature type="disulfide bond" evidence="18">
    <location>
        <begin position="265"/>
        <end position="275"/>
    </location>
</feature>
<dbReference type="InterPro" id="IPR050969">
    <property type="entry name" value="Dev_Signal_Modulators"/>
</dbReference>
<dbReference type="GO" id="GO:0001525">
    <property type="term" value="P:angiogenesis"/>
    <property type="evidence" value="ECO:0007669"/>
    <property type="project" value="UniProtKB-KW"/>
</dbReference>
<keyword evidence="2" id="KW-0217">Developmental protein</keyword>
<dbReference type="PROSITE" id="PS51041">
    <property type="entry name" value="EMI"/>
    <property type="match status" value="1"/>
</dbReference>
<keyword evidence="7" id="KW-0677">Repeat</keyword>
<name>A0A8C2SBB9_CAPHI</name>
<dbReference type="InterPro" id="IPR018097">
    <property type="entry name" value="EGF_Ca-bd_CS"/>
</dbReference>
<comment type="subunit">
    <text evidence="15">Interacts with ITGAV/ITGB3 in an RGD-dependent manner, increasing endothelial cell's motility.</text>
</comment>
<dbReference type="GO" id="GO:0005509">
    <property type="term" value="F:calcium ion binding"/>
    <property type="evidence" value="ECO:0007669"/>
    <property type="project" value="InterPro"/>
</dbReference>
<keyword evidence="10" id="KW-0130">Cell adhesion</keyword>
<evidence type="ECO:0000256" key="11">
    <source>
        <dbReference type="ARBA" id="ARBA00023054"/>
    </source>
</evidence>
<dbReference type="InterPro" id="IPR001881">
    <property type="entry name" value="EGF-like_Ca-bd_dom"/>
</dbReference>
<keyword evidence="3" id="KW-0964">Secreted</keyword>
<keyword evidence="12 18" id="KW-1015">Disulfide bond</keyword>
<dbReference type="InterPro" id="IPR049883">
    <property type="entry name" value="NOTCH1_EGF-like"/>
</dbReference>
<evidence type="ECO:0000256" key="18">
    <source>
        <dbReference type="PROSITE-ProRule" id="PRU00076"/>
    </source>
</evidence>
<keyword evidence="4 18" id="KW-0245">EGF-like domain</keyword>
<dbReference type="GO" id="GO:0007155">
    <property type="term" value="P:cell adhesion"/>
    <property type="evidence" value="ECO:0007669"/>
    <property type="project" value="UniProtKB-KW"/>
</dbReference>
<dbReference type="GO" id="GO:0030154">
    <property type="term" value="P:cell differentiation"/>
    <property type="evidence" value="ECO:0007669"/>
    <property type="project" value="UniProtKB-KW"/>
</dbReference>
<feature type="region of interest" description="Disordered" evidence="19">
    <location>
        <begin position="13"/>
        <end position="59"/>
    </location>
</feature>
<evidence type="ECO:0000256" key="14">
    <source>
        <dbReference type="ARBA" id="ARBA00053819"/>
    </source>
</evidence>
<dbReference type="PROSITE" id="PS01187">
    <property type="entry name" value="EGF_CA"/>
    <property type="match status" value="1"/>
</dbReference>
<dbReference type="Gene3D" id="2.10.25.10">
    <property type="entry name" value="Laminin"/>
    <property type="match status" value="2"/>
</dbReference>
<dbReference type="Pfam" id="PF07974">
    <property type="entry name" value="EGF_2"/>
    <property type="match status" value="1"/>
</dbReference>
<proteinExistence type="predicted"/>
<dbReference type="PANTHER" id="PTHR14949">
    <property type="entry name" value="EGF-LIKE-DOMAIN, MULTIPLE 7, 8"/>
    <property type="match status" value="1"/>
</dbReference>
<dbReference type="PROSITE" id="PS50026">
    <property type="entry name" value="EGF_3"/>
    <property type="match status" value="1"/>
</dbReference>
<evidence type="ECO:0000256" key="6">
    <source>
        <dbReference type="ARBA" id="ARBA00022729"/>
    </source>
</evidence>
<sequence length="596" mass="62405">MCRPRFGVQALPCCGRAPSPARGGRGSPPSAPTFPGEPDRAQQGPGASLPRQGRQLPFPDPDVLALLWSKGGLYVASEGQPPCPGGLGVRRAGTGRGGSPAMVRGPSKAAEPSRHHEPREPSLPWCRLEGGPAEGLTGLRSVLQATPRRRPFHPETRAMWGSQELLPLWFLVLAVGSAEHVYRPGRRVCVVGAPQGPVSESFVQRVYQPFLTTCDGYRACSTYRTLYRTAYRRHPGPAPARPRYACCPGWKRTGGVPGACGAAICQPPCQNGGSCVQPGRCHCPAGWQGDACQTDVDECSAGGGGCPQRCVNTAGSYWCQCWEGHRPSVDGAVCLPERGAPRVTPDPATGADSEVKEEVQRLQSRVDVLEEVRPGQGSPGSVGLSLGVGLHGGVLAKRLLGCPWSGHRAQQAMSGTAGRDGAETPPRARTSVQSMPCLCPYRDSALRPSHRVLDLRPPQKPISPPPALLTRGPGLGQAGPCDVTCVHQPPGAPSAAAPSGGHCGALQLDLGLRVGSALLAGHPTVLKSLWNGQGEGLAQGHTGLPAGSPGPCPPHRSCSWCWPHCTAWPPAPWSTDSLTLAASWPTPSSSWTASTL</sequence>
<organism evidence="22">
    <name type="scientific">Capra hircus</name>
    <name type="common">Goat</name>
    <dbReference type="NCBI Taxonomy" id="9925"/>
    <lineage>
        <taxon>Eukaryota</taxon>
        <taxon>Metazoa</taxon>
        <taxon>Chordata</taxon>
        <taxon>Craniata</taxon>
        <taxon>Vertebrata</taxon>
        <taxon>Euteleostomi</taxon>
        <taxon>Mammalia</taxon>
        <taxon>Eutheria</taxon>
        <taxon>Laurasiatheria</taxon>
        <taxon>Artiodactyla</taxon>
        <taxon>Ruminantia</taxon>
        <taxon>Pecora</taxon>
        <taxon>Bovidae</taxon>
        <taxon>Caprinae</taxon>
        <taxon>Capra</taxon>
    </lineage>
</organism>
<evidence type="ECO:0000256" key="16">
    <source>
        <dbReference type="ARBA" id="ARBA00068667"/>
    </source>
</evidence>
<dbReference type="InterPro" id="IPR013111">
    <property type="entry name" value="EGF_extracell"/>
</dbReference>